<accession>A0A2V1JY81</accession>
<protein>
    <submittedName>
        <fullName evidence="1">Uncharacterized protein</fullName>
    </submittedName>
</protein>
<dbReference type="EMBL" id="QETA01000012">
    <property type="protein sequence ID" value="PWF20856.1"/>
    <property type="molecule type" value="Genomic_DNA"/>
</dbReference>
<name>A0A2V1JY81_9BURK</name>
<gene>
    <name evidence="1" type="ORF">DD235_16545</name>
</gene>
<keyword evidence="2" id="KW-1185">Reference proteome</keyword>
<feature type="non-terminal residue" evidence="1">
    <location>
        <position position="1"/>
    </location>
</feature>
<comment type="caution">
    <text evidence="1">The sequence shown here is derived from an EMBL/GenBank/DDBJ whole genome shotgun (WGS) entry which is preliminary data.</text>
</comment>
<evidence type="ECO:0000313" key="2">
    <source>
        <dbReference type="Proteomes" id="UP000245212"/>
    </source>
</evidence>
<sequence length="168" mass="17993">KEALSAAADEMRKIMIEDSRTFVGVVDDEGNVLDNISGPSVGVRGDGIKLGGARADLDLLCGKSNERCAVQKDQEGKPVLDADGKTQLELKSGMIQFIEKDKTGRPVLFEDFIKTPDGQKMVGATGGIQGLKGTMFGMPYESGSWQDRLIEAFTGTHDYVGGSLSLFC</sequence>
<reference evidence="2" key="1">
    <citation type="submission" date="2018-05" db="EMBL/GenBank/DDBJ databases">
        <authorList>
            <person name="Li Y."/>
        </authorList>
    </citation>
    <scope>NUCLEOTIDE SEQUENCE [LARGE SCALE GENOMIC DNA]</scope>
    <source>
        <strain evidence="2">3d-2-2</strain>
    </source>
</reference>
<dbReference type="Proteomes" id="UP000245212">
    <property type="component" value="Unassembled WGS sequence"/>
</dbReference>
<evidence type="ECO:0000313" key="1">
    <source>
        <dbReference type="EMBL" id="PWF20856.1"/>
    </source>
</evidence>
<dbReference type="RefSeq" id="WP_204524273.1">
    <property type="nucleotide sequence ID" value="NZ_QETA01000012.1"/>
</dbReference>
<proteinExistence type="predicted"/>
<organism evidence="1 2">
    <name type="scientific">Corticimicrobacter populi</name>
    <dbReference type="NCBI Taxonomy" id="2175229"/>
    <lineage>
        <taxon>Bacteria</taxon>
        <taxon>Pseudomonadati</taxon>
        <taxon>Pseudomonadota</taxon>
        <taxon>Betaproteobacteria</taxon>
        <taxon>Burkholderiales</taxon>
        <taxon>Alcaligenaceae</taxon>
        <taxon>Corticimicrobacter</taxon>
    </lineage>
</organism>
<dbReference type="AlphaFoldDB" id="A0A2V1JY81"/>